<keyword evidence="2" id="KW-1185">Reference proteome</keyword>
<reference evidence="2" key="1">
    <citation type="journal article" date="2023" name="Front. Plant Sci.">
        <title>Chromosomal-level genome assembly of Melastoma candidum provides insights into trichome evolution.</title>
        <authorList>
            <person name="Zhong Y."/>
            <person name="Wu W."/>
            <person name="Sun C."/>
            <person name="Zou P."/>
            <person name="Liu Y."/>
            <person name="Dai S."/>
            <person name="Zhou R."/>
        </authorList>
    </citation>
    <scope>NUCLEOTIDE SEQUENCE [LARGE SCALE GENOMIC DNA]</scope>
</reference>
<dbReference type="Proteomes" id="UP001057402">
    <property type="component" value="Chromosome 10"/>
</dbReference>
<evidence type="ECO:0000313" key="2">
    <source>
        <dbReference type="Proteomes" id="UP001057402"/>
    </source>
</evidence>
<comment type="caution">
    <text evidence="1">The sequence shown here is derived from an EMBL/GenBank/DDBJ whole genome shotgun (WGS) entry which is preliminary data.</text>
</comment>
<protein>
    <submittedName>
        <fullName evidence="1">Uncharacterized protein</fullName>
    </submittedName>
</protein>
<proteinExistence type="predicted"/>
<organism evidence="1 2">
    <name type="scientific">Melastoma candidum</name>
    <dbReference type="NCBI Taxonomy" id="119954"/>
    <lineage>
        <taxon>Eukaryota</taxon>
        <taxon>Viridiplantae</taxon>
        <taxon>Streptophyta</taxon>
        <taxon>Embryophyta</taxon>
        <taxon>Tracheophyta</taxon>
        <taxon>Spermatophyta</taxon>
        <taxon>Magnoliopsida</taxon>
        <taxon>eudicotyledons</taxon>
        <taxon>Gunneridae</taxon>
        <taxon>Pentapetalae</taxon>
        <taxon>rosids</taxon>
        <taxon>malvids</taxon>
        <taxon>Myrtales</taxon>
        <taxon>Melastomataceae</taxon>
        <taxon>Melastomatoideae</taxon>
        <taxon>Melastomateae</taxon>
        <taxon>Melastoma</taxon>
    </lineage>
</organism>
<name>A0ACB9M960_9MYRT</name>
<evidence type="ECO:0000313" key="1">
    <source>
        <dbReference type="EMBL" id="KAI4319809.1"/>
    </source>
</evidence>
<dbReference type="EMBL" id="CM042889">
    <property type="protein sequence ID" value="KAI4319809.1"/>
    <property type="molecule type" value="Genomic_DNA"/>
</dbReference>
<gene>
    <name evidence="1" type="ORF">MLD38_033363</name>
</gene>
<accession>A0ACB9M960</accession>
<sequence length="83" mass="9239">MLSRLGSLLLLRPRPFSTGLNPVPRRRHDYDPRGNAYSWMQVPTYDPSSCLNPEFASCETSSSCTTTTTTDKHRPNPSTPRGG</sequence>